<protein>
    <recommendedName>
        <fullName evidence="12">Glycosyl-4,4'-diaponeurosporenoate acyltransferase</fullName>
    </recommendedName>
</protein>
<evidence type="ECO:0000313" key="16">
    <source>
        <dbReference type="Proteomes" id="UP000286317"/>
    </source>
</evidence>
<keyword evidence="9 15" id="KW-0012">Acyltransferase</keyword>
<evidence type="ECO:0000256" key="13">
    <source>
        <dbReference type="ARBA" id="ARBA00025324"/>
    </source>
</evidence>
<keyword evidence="2" id="KW-1003">Cell membrane</keyword>
<accession>A0A418ICM7</accession>
<dbReference type="UniPathway" id="UPA00029">
    <property type="reaction ID" value="UER00560"/>
</dbReference>
<keyword evidence="8 14" id="KW-0472">Membrane</keyword>
<evidence type="ECO:0000256" key="10">
    <source>
        <dbReference type="ARBA" id="ARBA00023588"/>
    </source>
</evidence>
<evidence type="ECO:0000256" key="5">
    <source>
        <dbReference type="ARBA" id="ARBA00022729"/>
    </source>
</evidence>
<comment type="caution">
    <text evidence="15">The sequence shown here is derived from an EMBL/GenBank/DDBJ whole genome shotgun (WGS) entry which is preliminary data.</text>
</comment>
<comment type="function">
    <text evidence="13">Catalyzes the acylation of glycosyl-4,4'-diaponeurosporenoate, i.e. the esterification of glucose at the C6'' position with the carboxyl group of the C(15) fatty acid 12-methyltetradecanoic acid, to yield staphyloxanthin. This is the last step in the biosynthesis of this orange pigment, present in most staphylococci strains.</text>
</comment>
<dbReference type="GO" id="GO:0016117">
    <property type="term" value="P:carotenoid biosynthetic process"/>
    <property type="evidence" value="ECO:0007669"/>
    <property type="project" value="UniProtKB-KW"/>
</dbReference>
<proteinExistence type="inferred from homology"/>
<evidence type="ECO:0000256" key="7">
    <source>
        <dbReference type="ARBA" id="ARBA00022989"/>
    </source>
</evidence>
<keyword evidence="16" id="KW-1185">Reference proteome</keyword>
<reference evidence="15 16" key="1">
    <citation type="journal article" date="2016" name="Front. Microbiol.">
        <title>Comprehensive Phylogenetic Analysis of Bovine Non-aureus Staphylococci Species Based on Whole-Genome Sequencing.</title>
        <authorList>
            <person name="Naushad S."/>
            <person name="Barkema H.W."/>
            <person name="Luby C."/>
            <person name="Condas L.A."/>
            <person name="Nobrega D.B."/>
            <person name="Carson D.A."/>
            <person name="De Buck J."/>
        </authorList>
    </citation>
    <scope>NUCLEOTIDE SEQUENCE [LARGE SCALE GENOMIC DNA]</scope>
    <source>
        <strain evidence="15 16">SNUC 4554</strain>
    </source>
</reference>
<dbReference type="EMBL" id="QXUF01000113">
    <property type="protein sequence ID" value="RIM97613.1"/>
    <property type="molecule type" value="Genomic_DNA"/>
</dbReference>
<dbReference type="Proteomes" id="UP000286317">
    <property type="component" value="Unassembled WGS sequence"/>
</dbReference>
<evidence type="ECO:0000256" key="9">
    <source>
        <dbReference type="ARBA" id="ARBA00023315"/>
    </source>
</evidence>
<dbReference type="Pfam" id="PF18927">
    <property type="entry name" value="CrtO"/>
    <property type="match status" value="1"/>
</dbReference>
<dbReference type="RefSeq" id="WP_101050586.1">
    <property type="nucleotide sequence ID" value="NZ_JAWVBH010000001.1"/>
</dbReference>
<dbReference type="GO" id="GO:0016746">
    <property type="term" value="F:acyltransferase activity"/>
    <property type="evidence" value="ECO:0007669"/>
    <property type="project" value="UniProtKB-KW"/>
</dbReference>
<keyword evidence="7 14" id="KW-1133">Transmembrane helix</keyword>
<evidence type="ECO:0000256" key="8">
    <source>
        <dbReference type="ARBA" id="ARBA00023136"/>
    </source>
</evidence>
<comment type="pathway">
    <text evidence="10">Carotenoid biosynthesis; staphyloxanthin biosynthesis; staphyloxanthin from farnesyl diphosphate: step 5/5.</text>
</comment>
<evidence type="ECO:0000256" key="1">
    <source>
        <dbReference type="ARBA" id="ARBA00004162"/>
    </source>
</evidence>
<evidence type="ECO:0000313" key="15">
    <source>
        <dbReference type="EMBL" id="RIM97613.1"/>
    </source>
</evidence>
<evidence type="ECO:0000256" key="3">
    <source>
        <dbReference type="ARBA" id="ARBA00022679"/>
    </source>
</evidence>
<feature type="transmembrane region" description="Helical" evidence="14">
    <location>
        <begin position="120"/>
        <end position="140"/>
    </location>
</feature>
<sequence>MKKIIYNALYWFIVQMVIAQFGTRINYKYLEKDNIYFRSWNFEQEGRLWQQLVKVQYWKHHLPDGQNINPNIVSKTTFDISNNMNEIRQFILETRRAELVHLLSIIPIIVFFKSSKSVKIINLFYVIIANVPCMVVQRYNRPKLIRIYLKLQKRKGD</sequence>
<evidence type="ECO:0000256" key="12">
    <source>
        <dbReference type="ARBA" id="ARBA00023667"/>
    </source>
</evidence>
<keyword evidence="6" id="KW-0125">Carotenoid biosynthesis</keyword>
<gene>
    <name evidence="15" type="ORF">BU112_12470</name>
</gene>
<keyword evidence="4 14" id="KW-0812">Transmembrane</keyword>
<evidence type="ECO:0000256" key="4">
    <source>
        <dbReference type="ARBA" id="ARBA00022692"/>
    </source>
</evidence>
<comment type="subcellular location">
    <subcellularLocation>
        <location evidence="1">Cell membrane</location>
        <topology evidence="1">Single-pass membrane protein</topology>
    </subcellularLocation>
</comment>
<comment type="similarity">
    <text evidence="11">Belongs to the acyltransferase CrtO family.</text>
</comment>
<organism evidence="15 16">
    <name type="scientific">Staphylococcus shinii</name>
    <dbReference type="NCBI Taxonomy" id="2912228"/>
    <lineage>
        <taxon>Bacteria</taxon>
        <taxon>Bacillati</taxon>
        <taxon>Bacillota</taxon>
        <taxon>Bacilli</taxon>
        <taxon>Bacillales</taxon>
        <taxon>Staphylococcaceae</taxon>
        <taxon>Staphylococcus</taxon>
    </lineage>
</organism>
<name>A0A418ICM7_9STAP</name>
<dbReference type="OrthoDB" id="3783432at2"/>
<evidence type="ECO:0000256" key="6">
    <source>
        <dbReference type="ARBA" id="ARBA00022746"/>
    </source>
</evidence>
<dbReference type="InterPro" id="IPR044021">
    <property type="entry name" value="CrtO"/>
</dbReference>
<dbReference type="AlphaFoldDB" id="A0A418ICM7"/>
<dbReference type="GO" id="GO:0005886">
    <property type="term" value="C:plasma membrane"/>
    <property type="evidence" value="ECO:0007669"/>
    <property type="project" value="UniProtKB-SubCell"/>
</dbReference>
<evidence type="ECO:0000256" key="2">
    <source>
        <dbReference type="ARBA" id="ARBA00022475"/>
    </source>
</evidence>
<evidence type="ECO:0000256" key="11">
    <source>
        <dbReference type="ARBA" id="ARBA00023603"/>
    </source>
</evidence>
<evidence type="ECO:0000256" key="14">
    <source>
        <dbReference type="SAM" id="Phobius"/>
    </source>
</evidence>
<keyword evidence="5" id="KW-0732">Signal</keyword>
<keyword evidence="3" id="KW-0808">Transferase</keyword>